<sequence>MNEKAGCGSILSFSIFRSKETTFLTGLTEEEVRKWMK</sequence>
<feature type="domain" description="PH" evidence="1">
    <location>
        <begin position="1"/>
        <end position="37"/>
    </location>
</feature>
<name>A0A150N8J8_9BACL</name>
<organism evidence="2 3">
    <name type="scientific">Parageobacillus toebii</name>
    <dbReference type="NCBI Taxonomy" id="153151"/>
    <lineage>
        <taxon>Bacteria</taxon>
        <taxon>Bacillati</taxon>
        <taxon>Bacillota</taxon>
        <taxon>Bacilli</taxon>
        <taxon>Bacillales</taxon>
        <taxon>Anoxybacillaceae</taxon>
        <taxon>Parageobacillus</taxon>
    </lineage>
</organism>
<proteinExistence type="predicted"/>
<reference evidence="2 3" key="1">
    <citation type="submission" date="2016-01" db="EMBL/GenBank/DDBJ databases">
        <title>Draft Genome Sequences of Seven Thermophilic Sporeformers Isolated from Foods.</title>
        <authorList>
            <person name="Berendsen E.M."/>
            <person name="Wells-Bennik M.H."/>
            <person name="Krawcyk A.O."/>
            <person name="De Jong A."/>
            <person name="Holsappel S."/>
            <person name="Eijlander R.T."/>
            <person name="Kuipers O.P."/>
        </authorList>
    </citation>
    <scope>NUCLEOTIDE SEQUENCE [LARGE SCALE GENOMIC DNA]</scope>
    <source>
        <strain evidence="2 3">B4110</strain>
    </source>
</reference>
<accession>A0A150N8J8</accession>
<dbReference type="PROSITE" id="PS50003">
    <property type="entry name" value="PH_DOMAIN"/>
    <property type="match status" value="1"/>
</dbReference>
<dbReference type="Proteomes" id="UP000075324">
    <property type="component" value="Unassembled WGS sequence"/>
</dbReference>
<evidence type="ECO:0000313" key="3">
    <source>
        <dbReference type="Proteomes" id="UP000075324"/>
    </source>
</evidence>
<dbReference type="InterPro" id="IPR001849">
    <property type="entry name" value="PH_domain"/>
</dbReference>
<protein>
    <recommendedName>
        <fullName evidence="1">PH domain-containing protein</fullName>
    </recommendedName>
</protein>
<dbReference type="AlphaFoldDB" id="A0A150N8J8"/>
<gene>
    <name evidence="2" type="ORF">B4110_3313</name>
</gene>
<comment type="caution">
    <text evidence="2">The sequence shown here is derived from an EMBL/GenBank/DDBJ whole genome shotgun (WGS) entry which is preliminary data.</text>
</comment>
<evidence type="ECO:0000259" key="1">
    <source>
        <dbReference type="PROSITE" id="PS50003"/>
    </source>
</evidence>
<dbReference type="EMBL" id="LQYW01000004">
    <property type="protein sequence ID" value="KYD32984.1"/>
    <property type="molecule type" value="Genomic_DNA"/>
</dbReference>
<evidence type="ECO:0000313" key="2">
    <source>
        <dbReference type="EMBL" id="KYD32984.1"/>
    </source>
</evidence>